<evidence type="ECO:0000256" key="8">
    <source>
        <dbReference type="ARBA" id="ARBA00029784"/>
    </source>
</evidence>
<dbReference type="PANTHER" id="PTHR15952">
    <property type="entry name" value="EXPORTIN-T/LOS1"/>
    <property type="match status" value="1"/>
</dbReference>
<sequence length="983" mass="112625">MDDQALSFLDGLHLSDGRSQEKLLSYFELLKRSDDGWKLCITAFTSGKYNSDNVRFFFLQVLESYIHQRYHLAGTEDQQIVRAFLITCLQMQASGVTKDKSFLKNKIAQLFSLAFLVDFPHRWPNYFVDILHASSFGHVAVEMYLRILSAIDCDVVDREIIHTNSETERNTNLKDAMRERCVPQLVESWLQIMTTYQTSHPDITCLCLDVVGKYISWIDINLVANEQFVTALLSFFSHSQLRESACDCIHEIISKGMEPVAKTKLIESFASVLNSAGVMCPNDGEEGDYLARLANLVNGMGQNLIYCYQKLVKSADMVNAMTTLHAVESKVPLILRFLSHEDDDISEAVIGFGQDYITLLKQSPSLTQRQREDVEQMLYIIIKKMKYDDTYNFDMEGEEEAMFQDYRKQVKIIFNNLAQLDSNMVVRNVHTILTSTLPQWKTLDYSDAEMSLMLLYMLGEALPSSIQSFTTYKEKAPPLQEMMRLMVSSGISCHKHSFVQLQFLETAVRYDKFFVVEPEYIPNVLMAFLDERGLRNKNLQVCSRASYLFSRFVKSLKPHLQNFLEDILKRITDLLVLPPPEADSQTRLSMDDRLYLYETVGILIVSSNFPPDRKQMLIRELLLPLVSQFKTCLTKLCTDCEEEDQDLYAYRINDVISFASRISKGFSNQVTMKQIGCVEAFTETLQIFLQGFKCQVQRHVLRAAIRQYLHRMVVCLEEEILPFIPVALENLVQEPDAKELHDFIPLMTQLIMKFKKTIGPFLREVFMPFVQTIYGVLSTPQDEHDQVTASEKRMLQRSYFQFIACIVTNNVFDVLRDQNAQNLQQVLMTIVQGACDNPDPQTQKICFGILKKLVEVWGGGDGEMGGFKEFIYQSVVPACILAPLKPSFDLNDAQTVIALGECAQCLKCILDKRGEEVINFLQNNYLPKLQLSPELIELLFFSPLSLSFHLLFASSNFFFLLFPNFDAADSTDQGKHSNSNIFL</sequence>
<comment type="function">
    <text evidence="10">tRNA nucleus export receptor which facilitates tRNA translocation across the nuclear pore complex.</text>
</comment>
<dbReference type="InterPro" id="IPR011989">
    <property type="entry name" value="ARM-like"/>
</dbReference>
<evidence type="ECO:0000259" key="11">
    <source>
        <dbReference type="Pfam" id="PF08389"/>
    </source>
</evidence>
<keyword evidence="7 10" id="KW-0539">Nucleus</keyword>
<dbReference type="FunFam" id="1.25.10.10:FF:000105">
    <property type="entry name" value="Exportin for tRNA"/>
    <property type="match status" value="1"/>
</dbReference>
<dbReference type="InterPro" id="IPR040017">
    <property type="entry name" value="XPOT"/>
</dbReference>
<dbReference type="InterPro" id="IPR045546">
    <property type="entry name" value="Exportin-T_C"/>
</dbReference>
<dbReference type="GO" id="GO:0071528">
    <property type="term" value="P:tRNA re-export from nucleus"/>
    <property type="evidence" value="ECO:0007669"/>
    <property type="project" value="UniProtKB-UniRule"/>
</dbReference>
<dbReference type="SUPFAM" id="SSF48371">
    <property type="entry name" value="ARM repeat"/>
    <property type="match status" value="1"/>
</dbReference>
<dbReference type="OrthoDB" id="26399at2759"/>
<keyword evidence="4 10" id="KW-0963">Cytoplasm</keyword>
<dbReference type="PANTHER" id="PTHR15952:SF11">
    <property type="entry name" value="EXPORTIN-T"/>
    <property type="match status" value="1"/>
</dbReference>
<feature type="domain" description="Exportin-1/Importin-beta-like" evidence="11">
    <location>
        <begin position="101"/>
        <end position="249"/>
    </location>
</feature>
<comment type="similarity">
    <text evidence="10">Belongs to the exportin family.</text>
</comment>
<dbReference type="GO" id="GO:0000049">
    <property type="term" value="F:tRNA binding"/>
    <property type="evidence" value="ECO:0007669"/>
    <property type="project" value="UniProtKB-UniRule"/>
</dbReference>
<evidence type="ECO:0000256" key="9">
    <source>
        <dbReference type="ARBA" id="ARBA00032199"/>
    </source>
</evidence>
<keyword evidence="3 10" id="KW-0813">Transport</keyword>
<evidence type="ECO:0000256" key="10">
    <source>
        <dbReference type="RuleBase" id="RU366037"/>
    </source>
</evidence>
<evidence type="ECO:0000256" key="6">
    <source>
        <dbReference type="ARBA" id="ARBA00022884"/>
    </source>
</evidence>
<evidence type="ECO:0000313" key="14">
    <source>
        <dbReference type="Proteomes" id="UP000597762"/>
    </source>
</evidence>
<evidence type="ECO:0000256" key="2">
    <source>
        <dbReference type="ARBA" id="ARBA00018928"/>
    </source>
</evidence>
<dbReference type="InterPro" id="IPR016024">
    <property type="entry name" value="ARM-type_fold"/>
</dbReference>
<evidence type="ECO:0000256" key="4">
    <source>
        <dbReference type="ARBA" id="ARBA00022490"/>
    </source>
</evidence>
<protein>
    <recommendedName>
        <fullName evidence="2 10">Exportin-T</fullName>
    </recommendedName>
    <alternativeName>
        <fullName evidence="8 10">Exportin(tRNA)</fullName>
    </alternativeName>
    <alternativeName>
        <fullName evidence="9 10">tRNA exportin</fullName>
    </alternativeName>
</protein>
<reference evidence="13" key="1">
    <citation type="submission" date="2021-01" db="EMBL/GenBank/DDBJ databases">
        <authorList>
            <person name="Li R."/>
            <person name="Bekaert M."/>
        </authorList>
    </citation>
    <scope>NUCLEOTIDE SEQUENCE</scope>
    <source>
        <strain evidence="13">Farmed</strain>
    </source>
</reference>
<dbReference type="InterPro" id="IPR013598">
    <property type="entry name" value="Exportin-1/Importin-b-like"/>
</dbReference>
<evidence type="ECO:0000313" key="13">
    <source>
        <dbReference type="EMBL" id="CAE1315412.1"/>
    </source>
</evidence>
<keyword evidence="6 10" id="KW-0694">RNA-binding</keyword>
<dbReference type="Pfam" id="PF08389">
    <property type="entry name" value="Xpo1"/>
    <property type="match status" value="1"/>
</dbReference>
<evidence type="ECO:0000256" key="1">
    <source>
        <dbReference type="ARBA" id="ARBA00004496"/>
    </source>
</evidence>
<dbReference type="GO" id="GO:0016363">
    <property type="term" value="C:nuclear matrix"/>
    <property type="evidence" value="ECO:0007669"/>
    <property type="project" value="TreeGrafter"/>
</dbReference>
<name>A0A812E601_ACAPH</name>
<dbReference type="GO" id="GO:0031267">
    <property type="term" value="F:small GTPase binding"/>
    <property type="evidence" value="ECO:0007669"/>
    <property type="project" value="InterPro"/>
</dbReference>
<comment type="caution">
    <text evidence="13">The sequence shown here is derived from an EMBL/GenBank/DDBJ whole genome shotgun (WGS) entry which is preliminary data.</text>
</comment>
<organism evidence="13 14">
    <name type="scientific">Acanthosepion pharaonis</name>
    <name type="common">Pharaoh cuttlefish</name>
    <name type="synonym">Sepia pharaonis</name>
    <dbReference type="NCBI Taxonomy" id="158019"/>
    <lineage>
        <taxon>Eukaryota</taxon>
        <taxon>Metazoa</taxon>
        <taxon>Spiralia</taxon>
        <taxon>Lophotrochozoa</taxon>
        <taxon>Mollusca</taxon>
        <taxon>Cephalopoda</taxon>
        <taxon>Coleoidea</taxon>
        <taxon>Decapodiformes</taxon>
        <taxon>Sepiida</taxon>
        <taxon>Sepiina</taxon>
        <taxon>Sepiidae</taxon>
        <taxon>Acanthosepion</taxon>
    </lineage>
</organism>
<evidence type="ECO:0000256" key="5">
    <source>
        <dbReference type="ARBA" id="ARBA00022555"/>
    </source>
</evidence>
<gene>
    <name evidence="13" type="ORF">SPHA_66435</name>
</gene>
<dbReference type="GO" id="GO:0005737">
    <property type="term" value="C:cytoplasm"/>
    <property type="evidence" value="ECO:0007669"/>
    <property type="project" value="UniProtKB-SubCell"/>
</dbReference>
<dbReference type="EMBL" id="CAHIKZ030004787">
    <property type="protein sequence ID" value="CAE1315412.1"/>
    <property type="molecule type" value="Genomic_DNA"/>
</dbReference>
<dbReference type="Proteomes" id="UP000597762">
    <property type="component" value="Unassembled WGS sequence"/>
</dbReference>
<dbReference type="GO" id="GO:0005643">
    <property type="term" value="C:nuclear pore"/>
    <property type="evidence" value="ECO:0007669"/>
    <property type="project" value="TreeGrafter"/>
</dbReference>
<keyword evidence="14" id="KW-1185">Reference proteome</keyword>
<evidence type="ECO:0000256" key="7">
    <source>
        <dbReference type="ARBA" id="ARBA00023242"/>
    </source>
</evidence>
<evidence type="ECO:0000259" key="12">
    <source>
        <dbReference type="Pfam" id="PF19282"/>
    </source>
</evidence>
<accession>A0A812E601</accession>
<dbReference type="Pfam" id="PF19282">
    <property type="entry name" value="Exportin-T"/>
    <property type="match status" value="1"/>
</dbReference>
<evidence type="ECO:0000256" key="3">
    <source>
        <dbReference type="ARBA" id="ARBA00022448"/>
    </source>
</evidence>
<comment type="subcellular location">
    <subcellularLocation>
        <location evidence="1 10">Cytoplasm</location>
    </subcellularLocation>
    <subcellularLocation>
        <location evidence="10">Nucleus</location>
    </subcellularLocation>
    <text evidence="10">Shuttles between the nucleus and the cytoplasm.</text>
</comment>
<proteinExistence type="inferred from homology"/>
<dbReference type="Gene3D" id="1.25.10.10">
    <property type="entry name" value="Leucine-rich Repeat Variant"/>
    <property type="match status" value="1"/>
</dbReference>
<feature type="domain" description="Exportin-T C-terminal" evidence="12">
    <location>
        <begin position="325"/>
        <end position="937"/>
    </location>
</feature>
<keyword evidence="5 10" id="KW-0820">tRNA-binding</keyword>
<dbReference type="AlphaFoldDB" id="A0A812E601"/>